<dbReference type="SMART" id="SM00241">
    <property type="entry name" value="ZP"/>
    <property type="match status" value="1"/>
</dbReference>
<dbReference type="EMBL" id="CMVM020000238">
    <property type="status" value="NOT_ANNOTATED_CDS"/>
    <property type="molecule type" value="Genomic_DNA"/>
</dbReference>
<dbReference type="InterPro" id="IPR001507">
    <property type="entry name" value="ZP_dom"/>
</dbReference>
<evidence type="ECO:0000256" key="3">
    <source>
        <dbReference type="SAM" id="Phobius"/>
    </source>
</evidence>
<dbReference type="EnsemblMetazoa" id="OVOC7981.1">
    <property type="protein sequence ID" value="OVOC7981.1"/>
    <property type="gene ID" value="WBGene00244790"/>
</dbReference>
<evidence type="ECO:0000256" key="2">
    <source>
        <dbReference type="ARBA" id="ARBA00022729"/>
    </source>
</evidence>
<feature type="chain" id="PRO_5035795771" evidence="4">
    <location>
        <begin position="20"/>
        <end position="373"/>
    </location>
</feature>
<dbReference type="Proteomes" id="UP000024404">
    <property type="component" value="Unassembled WGS sequence"/>
</dbReference>
<dbReference type="AlphaFoldDB" id="A0A8R1XZ24"/>
<keyword evidence="3" id="KW-0472">Membrane</keyword>
<reference evidence="6" key="2">
    <citation type="submission" date="2022-06" db="UniProtKB">
        <authorList>
            <consortium name="EnsemblMetazoa"/>
        </authorList>
    </citation>
    <scope>IDENTIFICATION</scope>
</reference>
<dbReference type="PANTHER" id="PTHR22907">
    <property type="entry name" value="GH04558P"/>
    <property type="match status" value="1"/>
</dbReference>
<evidence type="ECO:0000313" key="6">
    <source>
        <dbReference type="EnsemblMetazoa" id="OVOC7981.1"/>
    </source>
</evidence>
<proteinExistence type="predicted"/>
<reference evidence="7" key="1">
    <citation type="submission" date="2013-10" db="EMBL/GenBank/DDBJ databases">
        <title>Genome sequencing of Onchocerca volvulus.</title>
        <authorList>
            <person name="Cotton J."/>
            <person name="Tsai J."/>
            <person name="Stanley E."/>
            <person name="Tracey A."/>
            <person name="Holroyd N."/>
            <person name="Lustigman S."/>
            <person name="Berriman M."/>
        </authorList>
    </citation>
    <scope>NUCLEOTIDE SEQUENCE</scope>
</reference>
<dbReference type="PROSITE" id="PS51034">
    <property type="entry name" value="ZP_2"/>
    <property type="match status" value="1"/>
</dbReference>
<evidence type="ECO:0000313" key="7">
    <source>
        <dbReference type="Proteomes" id="UP000024404"/>
    </source>
</evidence>
<feature type="transmembrane region" description="Helical" evidence="3">
    <location>
        <begin position="340"/>
        <end position="367"/>
    </location>
</feature>
<name>A0A8R1XZ24_ONCVO</name>
<protein>
    <submittedName>
        <fullName evidence="6">ZP domain-containing protein</fullName>
    </submittedName>
</protein>
<keyword evidence="7" id="KW-1185">Reference proteome</keyword>
<dbReference type="Pfam" id="PF25057">
    <property type="entry name" value="CUT_N"/>
    <property type="match status" value="1"/>
</dbReference>
<dbReference type="GO" id="GO:0042302">
    <property type="term" value="F:structural constituent of cuticle"/>
    <property type="evidence" value="ECO:0007669"/>
    <property type="project" value="UniProtKB-KW"/>
</dbReference>
<keyword evidence="1" id="KW-0193">Cuticle</keyword>
<dbReference type="InterPro" id="IPR056953">
    <property type="entry name" value="CUT_N"/>
</dbReference>
<dbReference type="InterPro" id="IPR051962">
    <property type="entry name" value="Cuticlin"/>
</dbReference>
<keyword evidence="2 4" id="KW-0732">Signal</keyword>
<dbReference type="PANTHER" id="PTHR22907:SF13">
    <property type="entry name" value="ZP DOMAIN-CONTAINING PROTEIN"/>
    <property type="match status" value="1"/>
</dbReference>
<keyword evidence="3" id="KW-0812">Transmembrane</keyword>
<evidence type="ECO:0000259" key="5">
    <source>
        <dbReference type="PROSITE" id="PS51034"/>
    </source>
</evidence>
<feature type="signal peptide" evidence="4">
    <location>
        <begin position="1"/>
        <end position="19"/>
    </location>
</feature>
<feature type="domain" description="ZP" evidence="5">
    <location>
        <begin position="33"/>
        <end position="280"/>
    </location>
</feature>
<evidence type="ECO:0000256" key="4">
    <source>
        <dbReference type="SAM" id="SignalP"/>
    </source>
</evidence>
<accession>A0A8R1XZ24</accession>
<keyword evidence="3" id="KW-1133">Transmembrane helix</keyword>
<evidence type="ECO:0000256" key="1">
    <source>
        <dbReference type="ARBA" id="ARBA00022460"/>
    </source>
</evidence>
<sequence length="373" mass="42011">MLPLFLISQFLSVLLSIVAKKIDNKLIGMPQATCGPENITIEGTTEEVFEGVIFVKNWRRTNGCAATYSLSENVTTPLLSIPLNHITQCGLELRRNSEAKEVEVFVVFVFSFHPNFVTADDRSFAVHCIFQQQSFKVTTNFNFIGEMNTRGMITGVADIPFVNLTIVQGRVPDPDIEPAKLVSVGDPLMYIWHLNSNTGIYGIWIKECYVEAEDGRKIKIIENGCSLDSLIAFADGLAFKFPDADEVWISCAVATCLREFDQFIITNNTDYLCPKQPDCSERIKRSVEKEKKNIEIYSMDNLVHHKLHVIDQPTHSSFYQNMEEKKRLRLSTGICVDKKFFAGTFAALTTVYLATIAVASGFGLSIYRSQRKQ</sequence>
<organism evidence="6 7">
    <name type="scientific">Onchocerca volvulus</name>
    <dbReference type="NCBI Taxonomy" id="6282"/>
    <lineage>
        <taxon>Eukaryota</taxon>
        <taxon>Metazoa</taxon>
        <taxon>Ecdysozoa</taxon>
        <taxon>Nematoda</taxon>
        <taxon>Chromadorea</taxon>
        <taxon>Rhabditida</taxon>
        <taxon>Spirurina</taxon>
        <taxon>Spiruromorpha</taxon>
        <taxon>Filarioidea</taxon>
        <taxon>Onchocercidae</taxon>
        <taxon>Onchocerca</taxon>
    </lineage>
</organism>